<keyword evidence="2" id="KW-1185">Reference proteome</keyword>
<dbReference type="Proteomes" id="UP000830671">
    <property type="component" value="Chromosome 10"/>
</dbReference>
<protein>
    <submittedName>
        <fullName evidence="1">Uncharacterized protein</fullName>
    </submittedName>
</protein>
<name>A0A9Q8W9P6_9PEZI</name>
<gene>
    <name evidence="1" type="ORF">CLUP02_17342</name>
</gene>
<dbReference type="GeneID" id="73351264"/>
<dbReference type="RefSeq" id="XP_049137478.1">
    <property type="nucleotide sequence ID" value="XM_049296254.1"/>
</dbReference>
<sequence length="402" mass="44268">MESTRRAAGTLRRQPWDNLIGTTEPHRLFETEYWLSKGFDGRDTNALSDSVELKPGARNLVPRPMFSSRPPPVSSQVQDTLLNTREIEAVQHSHALSLCSSATAMSRSHSSPIRKLPSGPSRVVSRHIVELQAAVSSTHINCCFTGGTVSVRGTPLKTEAAAPAPESRWRFPLQRHRLCLPTSRATIASERTGLSQNSTKTCAIVGKASSPKVTNFSSWRRPGRRYDHGIKSSRPLRHLQRLGYPRNAAPEALPHLRMWATHPETLVTCWTAGKSNLGPIAAFSKVFQDVLGSACHFILPTNVFRSKQPNLRCICHIMILTGVWPCLWGVGRSRSQNSRESDAAPGILTYRVFVSYLSARAPAREAPQSRLAGDAAQVSCLRCRDELCGSLVPNTGKKPTRL</sequence>
<evidence type="ECO:0000313" key="2">
    <source>
        <dbReference type="Proteomes" id="UP000830671"/>
    </source>
</evidence>
<accession>A0A9Q8W9P6</accession>
<proteinExistence type="predicted"/>
<dbReference type="EMBL" id="CP019472">
    <property type="protein sequence ID" value="UQC75833.1"/>
    <property type="molecule type" value="Genomic_DNA"/>
</dbReference>
<dbReference type="AlphaFoldDB" id="A0A9Q8W9P6"/>
<dbReference type="KEGG" id="clup:CLUP02_17342"/>
<evidence type="ECO:0000313" key="1">
    <source>
        <dbReference type="EMBL" id="UQC75833.1"/>
    </source>
</evidence>
<organism evidence="1 2">
    <name type="scientific">Colletotrichum lupini</name>
    <dbReference type="NCBI Taxonomy" id="145971"/>
    <lineage>
        <taxon>Eukaryota</taxon>
        <taxon>Fungi</taxon>
        <taxon>Dikarya</taxon>
        <taxon>Ascomycota</taxon>
        <taxon>Pezizomycotina</taxon>
        <taxon>Sordariomycetes</taxon>
        <taxon>Hypocreomycetidae</taxon>
        <taxon>Glomerellales</taxon>
        <taxon>Glomerellaceae</taxon>
        <taxon>Colletotrichum</taxon>
        <taxon>Colletotrichum acutatum species complex</taxon>
    </lineage>
</organism>
<reference evidence="1" key="1">
    <citation type="journal article" date="2021" name="Mol. Plant Microbe Interact.">
        <title>Complete Genome Sequence of the Plant-Pathogenic Fungus Colletotrichum lupini.</title>
        <authorList>
            <person name="Baroncelli R."/>
            <person name="Pensec F."/>
            <person name="Da Lio D."/>
            <person name="Boufleur T."/>
            <person name="Vicente I."/>
            <person name="Sarrocco S."/>
            <person name="Picot A."/>
            <person name="Baraldi E."/>
            <person name="Sukno S."/>
            <person name="Thon M."/>
            <person name="Le Floch G."/>
        </authorList>
    </citation>
    <scope>NUCLEOTIDE SEQUENCE</scope>
    <source>
        <strain evidence="1">IMI 504893</strain>
    </source>
</reference>